<feature type="transmembrane region" description="Helical" evidence="1">
    <location>
        <begin position="59"/>
        <end position="78"/>
    </location>
</feature>
<gene>
    <name evidence="2" type="ORF">NIASO_15260</name>
</gene>
<keyword evidence="1" id="KW-0472">Membrane</keyword>
<organism evidence="2 3">
    <name type="scientific">Niabella soli DSM 19437</name>
    <dbReference type="NCBI Taxonomy" id="929713"/>
    <lineage>
        <taxon>Bacteria</taxon>
        <taxon>Pseudomonadati</taxon>
        <taxon>Bacteroidota</taxon>
        <taxon>Chitinophagia</taxon>
        <taxon>Chitinophagales</taxon>
        <taxon>Chitinophagaceae</taxon>
        <taxon>Niabella</taxon>
    </lineage>
</organism>
<dbReference type="STRING" id="929713.NIASO_15260"/>
<evidence type="ECO:0000313" key="3">
    <source>
        <dbReference type="Proteomes" id="UP000003586"/>
    </source>
</evidence>
<proteinExistence type="predicted"/>
<accession>W0F3R3</accession>
<dbReference type="RefSeq" id="WP_008586867.1">
    <property type="nucleotide sequence ID" value="NZ_CP007035.1"/>
</dbReference>
<sequence>MKDILAFFMIVAVVAILAGVGIEFMNYLLKRRLIRSGQLDENYLRLLTRKNNLLSSLKWGILLFFGGTGLIIIGTLAFDWEQSPIPWGIETVFISAGFLIYYFIVSHKQKD</sequence>
<keyword evidence="1" id="KW-1133">Transmembrane helix</keyword>
<evidence type="ECO:0000256" key="1">
    <source>
        <dbReference type="SAM" id="Phobius"/>
    </source>
</evidence>
<feature type="transmembrane region" description="Helical" evidence="1">
    <location>
        <begin position="84"/>
        <end position="105"/>
    </location>
</feature>
<keyword evidence="3" id="KW-1185">Reference proteome</keyword>
<name>W0F3R3_9BACT</name>
<dbReference type="HOGENOM" id="CLU_2155666_0_0_10"/>
<reference evidence="2 3" key="1">
    <citation type="submission" date="2013-12" db="EMBL/GenBank/DDBJ databases">
        <authorList>
            <consortium name="DOE Joint Genome Institute"/>
            <person name="Eisen J."/>
            <person name="Huntemann M."/>
            <person name="Han J."/>
            <person name="Chen A."/>
            <person name="Kyrpides N."/>
            <person name="Mavromatis K."/>
            <person name="Markowitz V."/>
            <person name="Palaniappan K."/>
            <person name="Ivanova N."/>
            <person name="Schaumberg A."/>
            <person name="Pati A."/>
            <person name="Liolios K."/>
            <person name="Nordberg H.P."/>
            <person name="Cantor M.N."/>
            <person name="Hua S.X."/>
            <person name="Woyke T."/>
        </authorList>
    </citation>
    <scope>NUCLEOTIDE SEQUENCE [LARGE SCALE GENOMIC DNA]</scope>
    <source>
        <strain evidence="3">DSM 19437</strain>
    </source>
</reference>
<keyword evidence="1" id="KW-0812">Transmembrane</keyword>
<dbReference type="Proteomes" id="UP000003586">
    <property type="component" value="Chromosome"/>
</dbReference>
<dbReference type="KEGG" id="nso:NIASO_15260"/>
<evidence type="ECO:0000313" key="2">
    <source>
        <dbReference type="EMBL" id="AHF16139.1"/>
    </source>
</evidence>
<dbReference type="OrthoDB" id="673668at2"/>
<dbReference type="EMBL" id="CP007035">
    <property type="protein sequence ID" value="AHF16139.1"/>
    <property type="molecule type" value="Genomic_DNA"/>
</dbReference>
<feature type="transmembrane region" description="Helical" evidence="1">
    <location>
        <begin position="6"/>
        <end position="29"/>
    </location>
</feature>
<protein>
    <submittedName>
        <fullName evidence="2">Uncharacterized protein</fullName>
    </submittedName>
</protein>
<dbReference type="AlphaFoldDB" id="W0F3R3"/>